<proteinExistence type="predicted"/>
<comment type="caution">
    <text evidence="4">The sequence shown here is derived from an EMBL/GenBank/DDBJ whole genome shotgun (WGS) entry which is preliminary data.</text>
</comment>
<dbReference type="InterPro" id="IPR043426">
    <property type="entry name" value="MltB-like"/>
</dbReference>
<reference evidence="5" key="1">
    <citation type="journal article" date="2019" name="Int. J. Syst. Evol. Microbiol.">
        <title>The Global Catalogue of Microorganisms (GCM) 10K type strain sequencing project: providing services to taxonomists for standard genome sequencing and annotation.</title>
        <authorList>
            <consortium name="The Broad Institute Genomics Platform"/>
            <consortium name="The Broad Institute Genome Sequencing Center for Infectious Disease"/>
            <person name="Wu L."/>
            <person name="Ma J."/>
        </authorList>
    </citation>
    <scope>NUCLEOTIDE SEQUENCE [LARGE SCALE GENOMIC DNA]</scope>
    <source>
        <strain evidence="5">CGMCC 1.12922</strain>
    </source>
</reference>
<keyword evidence="1" id="KW-0732">Signal</keyword>
<dbReference type="InterPro" id="IPR011970">
    <property type="entry name" value="MltB_2"/>
</dbReference>
<sequence length="414" mass="43608">MNVTRRTVGLGLVAAGLAGCAPAMRGPVVAMGSSQAAPDPAPKASPDSGYDAWVRAFRGRASSKGISQATLEAAFKSAGYLPKVIENDRAQFESRRTLEDYIAIAASDARLETGGGMLSRHARVLDRIEARYGVQKEVLVAIWGMESSYGTRRGSIPVVSALSTLGYKSRRAAFFEGQLVAALAILQSGDITPAKMTGSWAGAMGHTQFIPTTYRAHAVDFTGDGRRDIWSDDPTDALASAANYLAQSGWQAGRPWGVEVRLPSGSDDLVTRSVADWRARGVTQAAGGAVPDHGPATLILPSGAGGPAFLLFRNYKVFRAYNNSMKYALGVGHLADRLAGGGPLVGTFGPDAQGLTLEERKEIQARLTAAGFDTEGTDGVIGDKTTAAIRAFEQARRLPVTGIASKALLRQLQG</sequence>
<feature type="domain" description="Peptidoglycan binding-like" evidence="2">
    <location>
        <begin position="358"/>
        <end position="412"/>
    </location>
</feature>
<dbReference type="PROSITE" id="PS51257">
    <property type="entry name" value="PROKAR_LIPOPROTEIN"/>
    <property type="match status" value="1"/>
</dbReference>
<dbReference type="SUPFAM" id="SSF53955">
    <property type="entry name" value="Lysozyme-like"/>
    <property type="match status" value="1"/>
</dbReference>
<dbReference type="NCBIfam" id="TIGR02283">
    <property type="entry name" value="MltB_2"/>
    <property type="match status" value="1"/>
</dbReference>
<feature type="chain" id="PRO_5046299103" evidence="1">
    <location>
        <begin position="26"/>
        <end position="414"/>
    </location>
</feature>
<feature type="signal peptide" evidence="1">
    <location>
        <begin position="1"/>
        <end position="25"/>
    </location>
</feature>
<dbReference type="PANTHER" id="PTHR30163:SF8">
    <property type="entry name" value="LYTIC MUREIN TRANSGLYCOSYLASE"/>
    <property type="match status" value="1"/>
</dbReference>
<dbReference type="InterPro" id="IPR036365">
    <property type="entry name" value="PGBD-like_sf"/>
</dbReference>
<dbReference type="InterPro" id="IPR036366">
    <property type="entry name" value="PGBDSf"/>
</dbReference>
<feature type="domain" description="Transglycosylase SLT" evidence="3">
    <location>
        <begin position="51"/>
        <end position="336"/>
    </location>
</feature>
<dbReference type="Proteomes" id="UP000617355">
    <property type="component" value="Unassembled WGS sequence"/>
</dbReference>
<dbReference type="CDD" id="cd13399">
    <property type="entry name" value="Slt35-like"/>
    <property type="match status" value="1"/>
</dbReference>
<evidence type="ECO:0000259" key="3">
    <source>
        <dbReference type="Pfam" id="PF13406"/>
    </source>
</evidence>
<dbReference type="InterPro" id="IPR023346">
    <property type="entry name" value="Lysozyme-like_dom_sf"/>
</dbReference>
<dbReference type="InterPro" id="IPR031304">
    <property type="entry name" value="SLT_2"/>
</dbReference>
<protein>
    <submittedName>
        <fullName evidence="4">Murein transglycosylase</fullName>
    </submittedName>
</protein>
<evidence type="ECO:0000259" key="2">
    <source>
        <dbReference type="Pfam" id="PF01471"/>
    </source>
</evidence>
<dbReference type="Gene3D" id="1.10.530.10">
    <property type="match status" value="1"/>
</dbReference>
<gene>
    <name evidence="4" type="ORF">GCM10011358_33900</name>
</gene>
<dbReference type="RefSeq" id="WP_188530119.1">
    <property type="nucleotide sequence ID" value="NZ_BMGI01000006.1"/>
</dbReference>
<dbReference type="InterPro" id="IPR002477">
    <property type="entry name" value="Peptidoglycan-bd-like"/>
</dbReference>
<dbReference type="Gene3D" id="1.10.101.10">
    <property type="entry name" value="PGBD-like superfamily/PGBD"/>
    <property type="match status" value="1"/>
</dbReference>
<evidence type="ECO:0000313" key="4">
    <source>
        <dbReference type="EMBL" id="GGD47293.1"/>
    </source>
</evidence>
<dbReference type="Pfam" id="PF01471">
    <property type="entry name" value="PG_binding_1"/>
    <property type="match status" value="1"/>
</dbReference>
<dbReference type="EMBL" id="BMGI01000006">
    <property type="protein sequence ID" value="GGD47293.1"/>
    <property type="molecule type" value="Genomic_DNA"/>
</dbReference>
<dbReference type="Gene3D" id="1.10.8.350">
    <property type="entry name" value="Bacterial muramidase"/>
    <property type="match status" value="1"/>
</dbReference>
<organism evidence="4 5">
    <name type="scientific">Sinisalibacter lacisalsi</name>
    <dbReference type="NCBI Taxonomy" id="1526570"/>
    <lineage>
        <taxon>Bacteria</taxon>
        <taxon>Pseudomonadati</taxon>
        <taxon>Pseudomonadota</taxon>
        <taxon>Alphaproteobacteria</taxon>
        <taxon>Rhodobacterales</taxon>
        <taxon>Roseobacteraceae</taxon>
        <taxon>Sinisalibacter</taxon>
    </lineage>
</organism>
<accession>A0ABQ1QUR9</accession>
<dbReference type="PANTHER" id="PTHR30163">
    <property type="entry name" value="MEMBRANE-BOUND LYTIC MUREIN TRANSGLYCOSYLASE B"/>
    <property type="match status" value="1"/>
</dbReference>
<dbReference type="SUPFAM" id="SSF47090">
    <property type="entry name" value="PGBD-like"/>
    <property type="match status" value="1"/>
</dbReference>
<dbReference type="Pfam" id="PF13406">
    <property type="entry name" value="SLT_2"/>
    <property type="match status" value="1"/>
</dbReference>
<name>A0ABQ1QUR9_9RHOB</name>
<keyword evidence="5" id="KW-1185">Reference proteome</keyword>
<evidence type="ECO:0000313" key="5">
    <source>
        <dbReference type="Proteomes" id="UP000617355"/>
    </source>
</evidence>
<evidence type="ECO:0000256" key="1">
    <source>
        <dbReference type="SAM" id="SignalP"/>
    </source>
</evidence>